<name>A0AAD6ZJ49_9AGAR</name>
<feature type="region of interest" description="Disordered" evidence="1">
    <location>
        <begin position="325"/>
        <end position="350"/>
    </location>
</feature>
<keyword evidence="3" id="KW-1185">Reference proteome</keyword>
<reference evidence="2" key="1">
    <citation type="submission" date="2023-03" db="EMBL/GenBank/DDBJ databases">
        <title>Massive genome expansion in bonnet fungi (Mycena s.s.) driven by repeated elements and novel gene families across ecological guilds.</title>
        <authorList>
            <consortium name="Lawrence Berkeley National Laboratory"/>
            <person name="Harder C.B."/>
            <person name="Miyauchi S."/>
            <person name="Viragh M."/>
            <person name="Kuo A."/>
            <person name="Thoen E."/>
            <person name="Andreopoulos B."/>
            <person name="Lu D."/>
            <person name="Skrede I."/>
            <person name="Drula E."/>
            <person name="Henrissat B."/>
            <person name="Morin E."/>
            <person name="Kohler A."/>
            <person name="Barry K."/>
            <person name="LaButti K."/>
            <person name="Morin E."/>
            <person name="Salamov A."/>
            <person name="Lipzen A."/>
            <person name="Mereny Z."/>
            <person name="Hegedus B."/>
            <person name="Baldrian P."/>
            <person name="Stursova M."/>
            <person name="Weitz H."/>
            <person name="Taylor A."/>
            <person name="Grigoriev I.V."/>
            <person name="Nagy L.G."/>
            <person name="Martin F."/>
            <person name="Kauserud H."/>
        </authorList>
    </citation>
    <scope>NUCLEOTIDE SEQUENCE</scope>
    <source>
        <strain evidence="2">CBHHK002</strain>
    </source>
</reference>
<sequence length="399" mass="43785">MAPIVNALLQDASRTVAEKSKFKELQCKFRVKTSTDSYASHGDGSALLQVIYPNSMYANAIKTSMETGPFPPAQRYRGVTAWMHTLNLDPTPKLEEVLIAPIVALERVLGVTAFPPYVDAPTSTLIDICRHAAIFGYLRLCRVDDGPSAPLIDVRLRSATSGRCTASTRRLRGSTCVYAVDARRPTSLKFTMQPSFCYTLHMSMSAYTQWSVYPSSTGVDRPSVYMGWERSESSVGSVLMQILAIQQELGDRSTSIVIYWGILIPVAHSTVRQRNERREWCSGSTNAGFQQCSDFRSPTFRREGPSTLIPATPSPVVLKRKGDTKIDGEKQAKQENTSKNGMKAETTVSQVSWRARIRQIGKSELDGSKVAGAINDGGGVDRYVADIAMKEGEDGGPPI</sequence>
<organism evidence="2 3">
    <name type="scientific">Mycena albidolilacea</name>
    <dbReference type="NCBI Taxonomy" id="1033008"/>
    <lineage>
        <taxon>Eukaryota</taxon>
        <taxon>Fungi</taxon>
        <taxon>Dikarya</taxon>
        <taxon>Basidiomycota</taxon>
        <taxon>Agaricomycotina</taxon>
        <taxon>Agaricomycetes</taxon>
        <taxon>Agaricomycetidae</taxon>
        <taxon>Agaricales</taxon>
        <taxon>Marasmiineae</taxon>
        <taxon>Mycenaceae</taxon>
        <taxon>Mycena</taxon>
    </lineage>
</organism>
<evidence type="ECO:0000313" key="3">
    <source>
        <dbReference type="Proteomes" id="UP001218218"/>
    </source>
</evidence>
<evidence type="ECO:0000313" key="2">
    <source>
        <dbReference type="EMBL" id="KAJ7323985.1"/>
    </source>
</evidence>
<protein>
    <submittedName>
        <fullName evidence="2">Uncharacterized protein</fullName>
    </submittedName>
</protein>
<accession>A0AAD6ZJ49</accession>
<gene>
    <name evidence="2" type="ORF">DFH08DRAFT_817462</name>
</gene>
<evidence type="ECO:0000256" key="1">
    <source>
        <dbReference type="SAM" id="MobiDB-lite"/>
    </source>
</evidence>
<proteinExistence type="predicted"/>
<comment type="caution">
    <text evidence="2">The sequence shown here is derived from an EMBL/GenBank/DDBJ whole genome shotgun (WGS) entry which is preliminary data.</text>
</comment>
<dbReference type="EMBL" id="JARIHO010000045">
    <property type="protein sequence ID" value="KAJ7323985.1"/>
    <property type="molecule type" value="Genomic_DNA"/>
</dbReference>
<dbReference type="AlphaFoldDB" id="A0AAD6ZJ49"/>
<dbReference type="Proteomes" id="UP001218218">
    <property type="component" value="Unassembled WGS sequence"/>
</dbReference>
<feature type="compositionally biased region" description="Polar residues" evidence="1">
    <location>
        <begin position="334"/>
        <end position="350"/>
    </location>
</feature>